<protein>
    <submittedName>
        <fullName evidence="2">Uncharacterized protein</fullName>
    </submittedName>
</protein>
<sequence length="447" mass="47782">MEVIVQIVNTTPSYLHPRNWNLETGHQLGEGPFPISPGRQGMLFRVQTSRISGASGSVELEGDPGEVVGINFKYPLIGKPTFTAKVHGGGLQIDENAFILTSLDHITASFRVTRPGEISRGQAPTTAPSAPLLGQPLAAEQERPGPTLGRCLLPVLDQGTSDQGFLRTNSGQPDPLLAAFQQSQQQQQQQGRQQPELPSRSPTSTIRSLPHLGVKPIAVIPIPIIFKGDAGPGAQTVPADKRSPHVAPVLDQGTSDQGLLRTNNTQPDVLAETARQQQPQVPPQQQQQPYQQRLPSVSPYLIPFDPAASRERKQEAPGHRLTPSLVPQMLAEEVTTQQPHEEARQPIPGEVQRGGEGMGPPEAATIPGEVQAGKPSTEGPATLEGVQHPVEAPQQPQPGHGNLEEAPKVEAAPQPITQPLGQSAEPLPASRDKDIPVFPHEQGAGIF</sequence>
<feature type="region of interest" description="Disordered" evidence="1">
    <location>
        <begin position="180"/>
        <end position="209"/>
    </location>
</feature>
<accession>A0ABQ8UHU5</accession>
<keyword evidence="3" id="KW-1185">Reference proteome</keyword>
<dbReference type="Gene3D" id="2.60.270.50">
    <property type="match status" value="1"/>
</dbReference>
<reference evidence="2" key="1">
    <citation type="journal article" date="2022" name="bioRxiv">
        <title>Genomics of Preaxostyla Flagellates Illuminates Evolutionary Transitions and the Path Towards Mitochondrial Loss.</title>
        <authorList>
            <person name="Novak L.V.F."/>
            <person name="Treitli S.C."/>
            <person name="Pyrih J."/>
            <person name="Halakuc P."/>
            <person name="Pipaliya S.V."/>
            <person name="Vacek V."/>
            <person name="Brzon O."/>
            <person name="Soukal P."/>
            <person name="Eme L."/>
            <person name="Dacks J.B."/>
            <person name="Karnkowska A."/>
            <person name="Elias M."/>
            <person name="Hampl V."/>
        </authorList>
    </citation>
    <scope>NUCLEOTIDE SEQUENCE</scope>
    <source>
        <strain evidence="2">RCP-MX</strain>
    </source>
</reference>
<feature type="region of interest" description="Disordered" evidence="1">
    <location>
        <begin position="233"/>
        <end position="292"/>
    </location>
</feature>
<evidence type="ECO:0000313" key="3">
    <source>
        <dbReference type="Proteomes" id="UP001141327"/>
    </source>
</evidence>
<feature type="compositionally biased region" description="Low complexity" evidence="1">
    <location>
        <begin position="276"/>
        <end position="292"/>
    </location>
</feature>
<proteinExistence type="predicted"/>
<organism evidence="2 3">
    <name type="scientific">Paratrimastix pyriformis</name>
    <dbReference type="NCBI Taxonomy" id="342808"/>
    <lineage>
        <taxon>Eukaryota</taxon>
        <taxon>Metamonada</taxon>
        <taxon>Preaxostyla</taxon>
        <taxon>Paratrimastigidae</taxon>
        <taxon>Paratrimastix</taxon>
    </lineage>
</organism>
<name>A0ABQ8UHU5_9EUKA</name>
<evidence type="ECO:0000256" key="1">
    <source>
        <dbReference type="SAM" id="MobiDB-lite"/>
    </source>
</evidence>
<feature type="region of interest" description="Disordered" evidence="1">
    <location>
        <begin position="334"/>
        <end position="447"/>
    </location>
</feature>
<evidence type="ECO:0000313" key="2">
    <source>
        <dbReference type="EMBL" id="KAJ4458001.1"/>
    </source>
</evidence>
<feature type="compositionally biased region" description="Low complexity" evidence="1">
    <location>
        <begin position="181"/>
        <end position="194"/>
    </location>
</feature>
<feature type="compositionally biased region" description="Polar residues" evidence="1">
    <location>
        <begin position="252"/>
        <end position="267"/>
    </location>
</feature>
<gene>
    <name evidence="2" type="ORF">PAPYR_6401</name>
</gene>
<dbReference type="Proteomes" id="UP001141327">
    <property type="component" value="Unassembled WGS sequence"/>
</dbReference>
<dbReference type="EMBL" id="JAPMOS010000036">
    <property type="protein sequence ID" value="KAJ4458001.1"/>
    <property type="molecule type" value="Genomic_DNA"/>
</dbReference>
<comment type="caution">
    <text evidence="2">The sequence shown here is derived from an EMBL/GenBank/DDBJ whole genome shotgun (WGS) entry which is preliminary data.</text>
</comment>